<reference evidence="1" key="1">
    <citation type="submission" date="2021-06" db="EMBL/GenBank/DDBJ databases">
        <authorList>
            <person name="Kallberg Y."/>
            <person name="Tangrot J."/>
            <person name="Rosling A."/>
        </authorList>
    </citation>
    <scope>NUCLEOTIDE SEQUENCE</scope>
    <source>
        <strain evidence="1">AU212A</strain>
    </source>
</reference>
<sequence length="94" mass="10545">ILGELTSKLQSLDVAINKSFKSKMASTIHQLTLAGCLRKPSYATLAQWIDGMEDDMVFDYESLSENLTGKNDENFEVVNLDNINGKEYEEVPVE</sequence>
<keyword evidence="2" id="KW-1185">Reference proteome</keyword>
<protein>
    <submittedName>
        <fullName evidence="1">9696_t:CDS:1</fullName>
    </submittedName>
</protein>
<dbReference type="EMBL" id="CAJVPM010028523">
    <property type="protein sequence ID" value="CAG8670103.1"/>
    <property type="molecule type" value="Genomic_DNA"/>
</dbReference>
<evidence type="ECO:0000313" key="2">
    <source>
        <dbReference type="Proteomes" id="UP000789860"/>
    </source>
</evidence>
<name>A0ACA9NQP5_9GLOM</name>
<proteinExistence type="predicted"/>
<feature type="non-terminal residue" evidence="1">
    <location>
        <position position="1"/>
    </location>
</feature>
<gene>
    <name evidence="1" type="ORF">SCALOS_LOCUS9346</name>
</gene>
<organism evidence="1 2">
    <name type="scientific">Scutellospora calospora</name>
    <dbReference type="NCBI Taxonomy" id="85575"/>
    <lineage>
        <taxon>Eukaryota</taxon>
        <taxon>Fungi</taxon>
        <taxon>Fungi incertae sedis</taxon>
        <taxon>Mucoromycota</taxon>
        <taxon>Glomeromycotina</taxon>
        <taxon>Glomeromycetes</taxon>
        <taxon>Diversisporales</taxon>
        <taxon>Gigasporaceae</taxon>
        <taxon>Scutellospora</taxon>
    </lineage>
</organism>
<comment type="caution">
    <text evidence="1">The sequence shown here is derived from an EMBL/GenBank/DDBJ whole genome shotgun (WGS) entry which is preliminary data.</text>
</comment>
<dbReference type="Proteomes" id="UP000789860">
    <property type="component" value="Unassembled WGS sequence"/>
</dbReference>
<accession>A0ACA9NQP5</accession>
<feature type="non-terminal residue" evidence="1">
    <location>
        <position position="94"/>
    </location>
</feature>
<evidence type="ECO:0000313" key="1">
    <source>
        <dbReference type="EMBL" id="CAG8670103.1"/>
    </source>
</evidence>